<reference evidence="2 3" key="1">
    <citation type="submission" date="2021-04" db="EMBL/GenBank/DDBJ databases">
        <title>Whole genome sequence of Jiella sp. KSK16Y-1.</title>
        <authorList>
            <person name="Tuo L."/>
        </authorList>
    </citation>
    <scope>NUCLEOTIDE SEQUENCE [LARGE SCALE GENOMIC DNA]</scope>
    <source>
        <strain evidence="2 3">KSK16Y-1</strain>
    </source>
</reference>
<comment type="caution">
    <text evidence="2">The sequence shown here is derived from an EMBL/GenBank/DDBJ whole genome shotgun (WGS) entry which is preliminary data.</text>
</comment>
<keyword evidence="3" id="KW-1185">Reference proteome</keyword>
<evidence type="ECO:0000313" key="3">
    <source>
        <dbReference type="Proteomes" id="UP000678276"/>
    </source>
</evidence>
<dbReference type="Proteomes" id="UP000678276">
    <property type="component" value="Unassembled WGS sequence"/>
</dbReference>
<keyword evidence="1" id="KW-0812">Transmembrane</keyword>
<organism evidence="2 3">
    <name type="scientific">Jiella mangrovi</name>
    <dbReference type="NCBI Taxonomy" id="2821407"/>
    <lineage>
        <taxon>Bacteria</taxon>
        <taxon>Pseudomonadati</taxon>
        <taxon>Pseudomonadota</taxon>
        <taxon>Alphaproteobacteria</taxon>
        <taxon>Hyphomicrobiales</taxon>
        <taxon>Aurantimonadaceae</taxon>
        <taxon>Jiella</taxon>
    </lineage>
</organism>
<gene>
    <name evidence="2" type="ORF">J6595_19565</name>
</gene>
<dbReference type="EMBL" id="JAGJCF010000020">
    <property type="protein sequence ID" value="MBP0617787.1"/>
    <property type="molecule type" value="Genomic_DNA"/>
</dbReference>
<evidence type="ECO:0000313" key="2">
    <source>
        <dbReference type="EMBL" id="MBP0617787.1"/>
    </source>
</evidence>
<keyword evidence="1" id="KW-1133">Transmembrane helix</keyword>
<sequence length="60" mass="6957">MHFDLAHAIISAVLIFATLWILRRTGLVRTPQKPGWDWQVFVAIVVVMFIFNLIWPYGTS</sequence>
<feature type="transmembrane region" description="Helical" evidence="1">
    <location>
        <begin position="35"/>
        <end position="55"/>
    </location>
</feature>
<evidence type="ECO:0008006" key="4">
    <source>
        <dbReference type="Google" id="ProtNLM"/>
    </source>
</evidence>
<keyword evidence="1" id="KW-0472">Membrane</keyword>
<accession>A0ABS4BM29</accession>
<evidence type="ECO:0000256" key="1">
    <source>
        <dbReference type="SAM" id="Phobius"/>
    </source>
</evidence>
<proteinExistence type="predicted"/>
<dbReference type="RefSeq" id="WP_209596896.1">
    <property type="nucleotide sequence ID" value="NZ_JAGJCF010000020.1"/>
</dbReference>
<feature type="transmembrane region" description="Helical" evidence="1">
    <location>
        <begin position="6"/>
        <end position="23"/>
    </location>
</feature>
<name>A0ABS4BM29_9HYPH</name>
<protein>
    <recommendedName>
        <fullName evidence="4">DUF420 domain-containing protein</fullName>
    </recommendedName>
</protein>